<accession>A0ABS6FUX8</accession>
<sequence>MRPIETGWLLRTWLIICLGIMLFSLPLPVSAEDPANNWIQRQTEELPTDQVETYWQNLMKEYGGFFPDGEMPSFMDLLLSNDQGLSFHVVLSGLVKYMWQEVLYNGQILVTIVLLSVFSMILETLQTAFERKQVSKIAYSICYMVILVLAINSFHVAISYATQAITGMIDFMMAMVPLLFTLLASMGNIATVSVAHPLVVFMVHTVGNVVHMVVFPLLFFSAVLHIVSSLSETYKLTQLANLLRTTAMALLGILLTVFLGVISVRGIAGSVADGVTLRTAKYLTGNFIPVVGKVFADATDTVISASLLVKNSIGLVGVIILLFLCAFPAIKILTLALIYNLSAAVMQPLGSSPIITTLDTIGKSMIYVFAALAAVGMMFFLAITIMLTAGNVTVMMR</sequence>
<feature type="transmembrane region" description="Helical" evidence="1">
    <location>
        <begin position="247"/>
        <end position="268"/>
    </location>
</feature>
<keyword evidence="1" id="KW-1133">Transmembrane helix</keyword>
<evidence type="ECO:0000256" key="1">
    <source>
        <dbReference type="SAM" id="Phobius"/>
    </source>
</evidence>
<feature type="transmembrane region" description="Helical" evidence="1">
    <location>
        <begin position="313"/>
        <end position="339"/>
    </location>
</feature>
<dbReference type="RefSeq" id="WP_216479515.1">
    <property type="nucleotide sequence ID" value="NZ_JAHLQJ010000011.1"/>
</dbReference>
<dbReference type="EMBL" id="JAHLQJ010000011">
    <property type="protein sequence ID" value="MBU5672960.1"/>
    <property type="molecule type" value="Genomic_DNA"/>
</dbReference>
<dbReference type="Proteomes" id="UP000743001">
    <property type="component" value="Unassembled WGS sequence"/>
</dbReference>
<feature type="transmembrane region" description="Helical" evidence="1">
    <location>
        <begin position="137"/>
        <end position="158"/>
    </location>
</feature>
<gene>
    <name evidence="2" type="primary">spoIIIAE</name>
    <name evidence="2" type="ORF">KQJ23_14080</name>
</gene>
<keyword evidence="1" id="KW-0472">Membrane</keyword>
<name>A0ABS6FUX8_9BACL</name>
<feature type="transmembrane region" description="Helical" evidence="1">
    <location>
        <begin position="164"/>
        <end position="186"/>
    </location>
</feature>
<dbReference type="NCBIfam" id="TIGR02829">
    <property type="entry name" value="spore_III_AE"/>
    <property type="match status" value="1"/>
</dbReference>
<keyword evidence="3" id="KW-1185">Reference proteome</keyword>
<evidence type="ECO:0000313" key="2">
    <source>
        <dbReference type="EMBL" id="MBU5672960.1"/>
    </source>
</evidence>
<feature type="transmembrane region" description="Helical" evidence="1">
    <location>
        <begin position="366"/>
        <end position="389"/>
    </location>
</feature>
<protein>
    <submittedName>
        <fullName evidence="2">Stage III sporulation protein AE</fullName>
    </submittedName>
</protein>
<organism evidence="2 3">
    <name type="scientific">Paenibacillus brevis</name>
    <dbReference type="NCBI Taxonomy" id="2841508"/>
    <lineage>
        <taxon>Bacteria</taxon>
        <taxon>Bacillati</taxon>
        <taxon>Bacillota</taxon>
        <taxon>Bacilli</taxon>
        <taxon>Bacillales</taxon>
        <taxon>Paenibacillaceae</taxon>
        <taxon>Paenibacillus</taxon>
    </lineage>
</organism>
<comment type="caution">
    <text evidence="2">The sequence shown here is derived from an EMBL/GenBank/DDBJ whole genome shotgun (WGS) entry which is preliminary data.</text>
</comment>
<reference evidence="2 3" key="1">
    <citation type="submission" date="2021-06" db="EMBL/GenBank/DDBJ databases">
        <authorList>
            <person name="Sun Q."/>
            <person name="Li D."/>
        </authorList>
    </citation>
    <scope>NUCLEOTIDE SEQUENCE [LARGE SCALE GENOMIC DNA]</scope>
    <source>
        <strain evidence="2 3">MSJ-6</strain>
    </source>
</reference>
<dbReference type="InterPro" id="IPR014194">
    <property type="entry name" value="Spore_III_AE"/>
</dbReference>
<feature type="transmembrane region" description="Helical" evidence="1">
    <location>
        <begin position="198"/>
        <end position="227"/>
    </location>
</feature>
<dbReference type="Pfam" id="PF09546">
    <property type="entry name" value="Spore_III_AE"/>
    <property type="match status" value="1"/>
</dbReference>
<proteinExistence type="predicted"/>
<feature type="transmembrane region" description="Helical" evidence="1">
    <location>
        <begin position="102"/>
        <end position="125"/>
    </location>
</feature>
<keyword evidence="1" id="KW-0812">Transmembrane</keyword>
<evidence type="ECO:0000313" key="3">
    <source>
        <dbReference type="Proteomes" id="UP000743001"/>
    </source>
</evidence>